<evidence type="ECO:0000313" key="2">
    <source>
        <dbReference type="EMBL" id="SCB54697.1"/>
    </source>
</evidence>
<organism evidence="2 3">
    <name type="scientific">Bradyrhizobium shewense</name>
    <dbReference type="NCBI Taxonomy" id="1761772"/>
    <lineage>
        <taxon>Bacteria</taxon>
        <taxon>Pseudomonadati</taxon>
        <taxon>Pseudomonadota</taxon>
        <taxon>Alphaproteobacteria</taxon>
        <taxon>Hyphomicrobiales</taxon>
        <taxon>Nitrobacteraceae</taxon>
        <taxon>Bradyrhizobium</taxon>
    </lineage>
</organism>
<evidence type="ECO:0000256" key="1">
    <source>
        <dbReference type="SAM" id="SignalP"/>
    </source>
</evidence>
<name>A0A1C3XR20_9BRAD</name>
<dbReference type="Proteomes" id="UP000199184">
    <property type="component" value="Unassembled WGS sequence"/>
</dbReference>
<protein>
    <submittedName>
        <fullName evidence="2">Uncharacterized protein</fullName>
    </submittedName>
</protein>
<feature type="signal peptide" evidence="1">
    <location>
        <begin position="1"/>
        <end position="24"/>
    </location>
</feature>
<evidence type="ECO:0000313" key="3">
    <source>
        <dbReference type="Proteomes" id="UP000199184"/>
    </source>
</evidence>
<gene>
    <name evidence="2" type="ORF">GA0061098_102950</name>
</gene>
<proteinExistence type="predicted"/>
<reference evidence="3" key="1">
    <citation type="submission" date="2016-08" db="EMBL/GenBank/DDBJ databases">
        <authorList>
            <person name="Varghese N."/>
            <person name="Submissions Spin"/>
        </authorList>
    </citation>
    <scope>NUCLEOTIDE SEQUENCE [LARGE SCALE GENOMIC DNA]</scope>
    <source>
        <strain evidence="3">ERR11</strain>
    </source>
</reference>
<keyword evidence="3" id="KW-1185">Reference proteome</keyword>
<dbReference type="AlphaFoldDB" id="A0A1C3XR20"/>
<keyword evidence="1" id="KW-0732">Signal</keyword>
<sequence length="166" mass="18221">MVVLRKLVLTIVLCLIAGSAPAAAGSWRLEFDNRQLPSLSYSEDGKLTFVLGCGRAFGLHAKYPGKAGRAGKATLMIGDGRRTMKLVGELEELSGDDDLTNFVQWDLGFSRQDPDLFGKRWKRVEKHLLDLLGGASPLTISSKTASYQLPKIDAPDWRASIERCGR</sequence>
<accession>A0A1C3XR20</accession>
<feature type="chain" id="PRO_5008686833" evidence="1">
    <location>
        <begin position="25"/>
        <end position="166"/>
    </location>
</feature>
<dbReference type="EMBL" id="FMAI01000029">
    <property type="protein sequence ID" value="SCB54697.1"/>
    <property type="molecule type" value="Genomic_DNA"/>
</dbReference>